<dbReference type="Proteomes" id="UP000631312">
    <property type="component" value="Unassembled WGS sequence"/>
</dbReference>
<organism evidence="3 4">
    <name type="scientific">Actinoplanes lobatus</name>
    <dbReference type="NCBI Taxonomy" id="113568"/>
    <lineage>
        <taxon>Bacteria</taxon>
        <taxon>Bacillati</taxon>
        <taxon>Actinomycetota</taxon>
        <taxon>Actinomycetes</taxon>
        <taxon>Micromonosporales</taxon>
        <taxon>Micromonosporaceae</taxon>
        <taxon>Actinoplanes</taxon>
    </lineage>
</organism>
<dbReference type="EMBL" id="BOMP01000034">
    <property type="protein sequence ID" value="GIE39430.1"/>
    <property type="molecule type" value="Genomic_DNA"/>
</dbReference>
<dbReference type="RefSeq" id="WP_188124596.1">
    <property type="nucleotide sequence ID" value="NZ_BOMP01000034.1"/>
</dbReference>
<dbReference type="Gene3D" id="1.20.120.450">
    <property type="entry name" value="dinb family like domain"/>
    <property type="match status" value="1"/>
</dbReference>
<comment type="caution">
    <text evidence="3">The sequence shown here is derived from an EMBL/GenBank/DDBJ whole genome shotgun (WGS) entry which is preliminary data.</text>
</comment>
<evidence type="ECO:0000313" key="5">
    <source>
        <dbReference type="Proteomes" id="UP000631312"/>
    </source>
</evidence>
<evidence type="ECO:0000313" key="2">
    <source>
        <dbReference type="EMBL" id="GIE39430.1"/>
    </source>
</evidence>
<dbReference type="Pfam" id="PF11716">
    <property type="entry name" value="MDMPI_N"/>
    <property type="match status" value="1"/>
</dbReference>
<name>A0A7W7MK92_9ACTN</name>
<dbReference type="SUPFAM" id="SSF109854">
    <property type="entry name" value="DinB/YfiT-like putative metalloenzymes"/>
    <property type="match status" value="1"/>
</dbReference>
<proteinExistence type="predicted"/>
<dbReference type="AlphaFoldDB" id="A0A7W7MK92"/>
<dbReference type="GO" id="GO:0046872">
    <property type="term" value="F:metal ion binding"/>
    <property type="evidence" value="ECO:0007669"/>
    <property type="project" value="InterPro"/>
</dbReference>
<dbReference type="InterPro" id="IPR017517">
    <property type="entry name" value="Maleyloyr_isom"/>
</dbReference>
<reference evidence="3 4" key="1">
    <citation type="submission" date="2020-08" db="EMBL/GenBank/DDBJ databases">
        <title>Sequencing the genomes of 1000 actinobacteria strains.</title>
        <authorList>
            <person name="Klenk H.-P."/>
        </authorList>
    </citation>
    <scope>NUCLEOTIDE SEQUENCE [LARGE SCALE GENOMIC DNA]</scope>
    <source>
        <strain evidence="3 4">DSM 43150</strain>
    </source>
</reference>
<evidence type="ECO:0000313" key="4">
    <source>
        <dbReference type="Proteomes" id="UP000590511"/>
    </source>
</evidence>
<accession>A0A7W7MK92</accession>
<protein>
    <submittedName>
        <fullName evidence="3">Uncharacterized protein (TIGR03083 family)</fullName>
    </submittedName>
</protein>
<dbReference type="InterPro" id="IPR024344">
    <property type="entry name" value="MDMPI_metal-binding"/>
</dbReference>
<evidence type="ECO:0000313" key="3">
    <source>
        <dbReference type="EMBL" id="MBB4752820.1"/>
    </source>
</evidence>
<keyword evidence="5" id="KW-1185">Reference proteome</keyword>
<gene>
    <name evidence="2" type="ORF">Alo02nite_23280</name>
    <name evidence="3" type="ORF">BJ964_006981</name>
</gene>
<dbReference type="EMBL" id="JACHNC010000001">
    <property type="protein sequence ID" value="MBB4752820.1"/>
    <property type="molecule type" value="Genomic_DNA"/>
</dbReference>
<sequence>MIISVLTALDAECDAFVRALRALPRGAWERPTRCEPWTVRDVVGHVITVLGRVPVMVAADAPATAEVSTTGYYRADDRFGAETNAERVRAAQAVTGDLPTRLADVAAQVRAACSPEPGDRLVRTRHGDAMLLGDFLLTRIVEAGIHGLDVADAAGVPPWLTGPAGEKVLGMLFGPPWRESVAALGRDPLTVIRKATGRAPVTPTEQDRLDAAGLRRLALG</sequence>
<feature type="domain" description="Mycothiol-dependent maleylpyruvate isomerase metal-binding" evidence="1">
    <location>
        <begin position="9"/>
        <end position="151"/>
    </location>
</feature>
<dbReference type="InterPro" id="IPR034660">
    <property type="entry name" value="DinB/YfiT-like"/>
</dbReference>
<dbReference type="NCBIfam" id="TIGR03083">
    <property type="entry name" value="maleylpyruvate isomerase family mycothiol-dependent enzyme"/>
    <property type="match status" value="1"/>
</dbReference>
<reference evidence="2 5" key="2">
    <citation type="submission" date="2021-01" db="EMBL/GenBank/DDBJ databases">
        <title>Whole genome shotgun sequence of Actinoplanes lobatus NBRC 12513.</title>
        <authorList>
            <person name="Komaki H."/>
            <person name="Tamura T."/>
        </authorList>
    </citation>
    <scope>NUCLEOTIDE SEQUENCE [LARGE SCALE GENOMIC DNA]</scope>
    <source>
        <strain evidence="2 5">NBRC 12513</strain>
    </source>
</reference>
<evidence type="ECO:0000259" key="1">
    <source>
        <dbReference type="Pfam" id="PF11716"/>
    </source>
</evidence>
<dbReference type="Proteomes" id="UP000590511">
    <property type="component" value="Unassembled WGS sequence"/>
</dbReference>